<dbReference type="OrthoDB" id="5835829at2759"/>
<organism evidence="6 7">
    <name type="scientific">Striga hermonthica</name>
    <name type="common">Purple witchweed</name>
    <name type="synonym">Buchnera hermonthica</name>
    <dbReference type="NCBI Taxonomy" id="68872"/>
    <lineage>
        <taxon>Eukaryota</taxon>
        <taxon>Viridiplantae</taxon>
        <taxon>Streptophyta</taxon>
        <taxon>Embryophyta</taxon>
        <taxon>Tracheophyta</taxon>
        <taxon>Spermatophyta</taxon>
        <taxon>Magnoliopsida</taxon>
        <taxon>eudicotyledons</taxon>
        <taxon>Gunneridae</taxon>
        <taxon>Pentapetalae</taxon>
        <taxon>asterids</taxon>
        <taxon>lamiids</taxon>
        <taxon>Lamiales</taxon>
        <taxon>Orobanchaceae</taxon>
        <taxon>Buchnereae</taxon>
        <taxon>Striga</taxon>
    </lineage>
</organism>
<accession>A0A9N7NGY1</accession>
<sequence>MASQPPQLHFILFPLMAPGHTIPMIDIAKLLARRHTAVSIITTPRNATRFGSSIDRAAQSGLRINLIRIQFPSVEAGLPDGCENLDALPSLDMATNFFTALNLLQKEVHQVFDEMFPRPSCIISDMGLPWTTQLAEKHGIPRIVFHGTCCLSLLCSHNIRSSGILDTLSSEDDPFEVPGVPGQIMIRKSQLAGSAMKKPSAVIKDVTEQIRAAEKTSFGVIVNSFVELEPDYVKAYSWAKGERVWCVGPVALSNEDRLDLAERGIGSSASPEHDCLKWLDRKQPGSVVYASLGSLARLTREQMAELGLGLEESNRPFLWALGGGMSDELERWLSEDGFEERTKDRGFLIRGWAPQVLILAHKAVGGFVTHCGWNSTLEGITAGVPMATWPFFADQFMNEKLVVRILGVGVSFGVEVPVRWGEEDKVGVLVRREDVVRVVGSLMDEGAEEGKERRKKAGELAEKARRAVEEGGSSFLNVGMLIEEIRGSVG</sequence>
<evidence type="ECO:0000256" key="1">
    <source>
        <dbReference type="ARBA" id="ARBA00009995"/>
    </source>
</evidence>
<evidence type="ECO:0000313" key="7">
    <source>
        <dbReference type="Proteomes" id="UP001153555"/>
    </source>
</evidence>
<dbReference type="SUPFAM" id="SSF53756">
    <property type="entry name" value="UDP-Glycosyltransferase/glycogen phosphorylase"/>
    <property type="match status" value="1"/>
</dbReference>
<dbReference type="PROSITE" id="PS00375">
    <property type="entry name" value="UDPGT"/>
    <property type="match status" value="1"/>
</dbReference>
<evidence type="ECO:0000313" key="6">
    <source>
        <dbReference type="EMBL" id="CAA0830343.1"/>
    </source>
</evidence>
<proteinExistence type="inferred from homology"/>
<dbReference type="InterPro" id="IPR035595">
    <property type="entry name" value="UDP_glycos_trans_CS"/>
</dbReference>
<name>A0A9N7NGY1_STRHE</name>
<keyword evidence="2 4" id="KW-0328">Glycosyltransferase</keyword>
<protein>
    <recommendedName>
        <fullName evidence="5">Glycosyltransferase</fullName>
        <ecNumber evidence="5">2.4.1.-</ecNumber>
    </recommendedName>
</protein>
<dbReference type="PANTHER" id="PTHR48047">
    <property type="entry name" value="GLYCOSYLTRANSFERASE"/>
    <property type="match status" value="1"/>
</dbReference>
<dbReference type="PANTHER" id="PTHR48047:SF217">
    <property type="entry name" value="GLYCOSYLTRANSFERASE"/>
    <property type="match status" value="1"/>
</dbReference>
<dbReference type="EMBL" id="CACSLK010027829">
    <property type="protein sequence ID" value="CAA0830343.1"/>
    <property type="molecule type" value="Genomic_DNA"/>
</dbReference>
<dbReference type="GO" id="GO:0035251">
    <property type="term" value="F:UDP-glucosyltransferase activity"/>
    <property type="evidence" value="ECO:0007669"/>
    <property type="project" value="TreeGrafter"/>
</dbReference>
<keyword evidence="3 4" id="KW-0808">Transferase</keyword>
<comment type="similarity">
    <text evidence="1 4">Belongs to the UDP-glycosyltransferase family.</text>
</comment>
<gene>
    <name evidence="6" type="ORF">SHERM_25767</name>
</gene>
<dbReference type="FunFam" id="3.40.50.2000:FF:000047">
    <property type="entry name" value="Glycosyltransferase"/>
    <property type="match status" value="1"/>
</dbReference>
<dbReference type="AlphaFoldDB" id="A0A9N7NGY1"/>
<dbReference type="FunFam" id="3.40.50.2000:FF:000071">
    <property type="entry name" value="Glycosyltransferase"/>
    <property type="match status" value="1"/>
</dbReference>
<dbReference type="InterPro" id="IPR002213">
    <property type="entry name" value="UDP_glucos_trans"/>
</dbReference>
<dbReference type="Gene3D" id="3.40.50.2000">
    <property type="entry name" value="Glycogen Phosphorylase B"/>
    <property type="match status" value="2"/>
</dbReference>
<reference evidence="6" key="1">
    <citation type="submission" date="2019-12" db="EMBL/GenBank/DDBJ databases">
        <authorList>
            <person name="Scholes J."/>
        </authorList>
    </citation>
    <scope>NUCLEOTIDE SEQUENCE</scope>
</reference>
<dbReference type="Pfam" id="PF00201">
    <property type="entry name" value="UDPGT"/>
    <property type="match status" value="1"/>
</dbReference>
<evidence type="ECO:0000256" key="2">
    <source>
        <dbReference type="ARBA" id="ARBA00022676"/>
    </source>
</evidence>
<evidence type="ECO:0000256" key="4">
    <source>
        <dbReference type="RuleBase" id="RU003718"/>
    </source>
</evidence>
<dbReference type="CDD" id="cd03784">
    <property type="entry name" value="GT1_Gtf-like"/>
    <property type="match status" value="1"/>
</dbReference>
<comment type="caution">
    <text evidence="6">The sequence shown here is derived from an EMBL/GenBank/DDBJ whole genome shotgun (WGS) entry which is preliminary data.</text>
</comment>
<evidence type="ECO:0000256" key="3">
    <source>
        <dbReference type="ARBA" id="ARBA00022679"/>
    </source>
</evidence>
<dbReference type="Proteomes" id="UP001153555">
    <property type="component" value="Unassembled WGS sequence"/>
</dbReference>
<dbReference type="EC" id="2.4.1.-" evidence="5"/>
<keyword evidence="7" id="KW-1185">Reference proteome</keyword>
<evidence type="ECO:0000256" key="5">
    <source>
        <dbReference type="RuleBase" id="RU362057"/>
    </source>
</evidence>